<evidence type="ECO:0000313" key="2">
    <source>
        <dbReference type="Proteomes" id="UP000292262"/>
    </source>
</evidence>
<name>A0A4Q7PIT9_9FLAO</name>
<evidence type="ECO:0000313" key="1">
    <source>
        <dbReference type="EMBL" id="RZS98822.1"/>
    </source>
</evidence>
<dbReference type="EMBL" id="SGXE01000001">
    <property type="protein sequence ID" value="RZS98822.1"/>
    <property type="molecule type" value="Genomic_DNA"/>
</dbReference>
<dbReference type="Proteomes" id="UP000292262">
    <property type="component" value="Unassembled WGS sequence"/>
</dbReference>
<sequence>MHNILMNPLVDWYFPVILVPQISRILKSKTILNLL</sequence>
<proteinExistence type="predicted"/>
<organism evidence="1 2">
    <name type="scientific">Aquimarina brevivitae</name>
    <dbReference type="NCBI Taxonomy" id="323412"/>
    <lineage>
        <taxon>Bacteria</taxon>
        <taxon>Pseudomonadati</taxon>
        <taxon>Bacteroidota</taxon>
        <taxon>Flavobacteriia</taxon>
        <taxon>Flavobacteriales</taxon>
        <taxon>Flavobacteriaceae</taxon>
        <taxon>Aquimarina</taxon>
    </lineage>
</organism>
<reference evidence="1 2" key="1">
    <citation type="submission" date="2019-02" db="EMBL/GenBank/DDBJ databases">
        <title>Genomic Encyclopedia of Type Strains, Phase IV (KMG-IV): sequencing the most valuable type-strain genomes for metagenomic binning, comparative biology and taxonomic classification.</title>
        <authorList>
            <person name="Goeker M."/>
        </authorList>
    </citation>
    <scope>NUCLEOTIDE SEQUENCE [LARGE SCALE GENOMIC DNA]</scope>
    <source>
        <strain evidence="1 2">DSM 17196</strain>
    </source>
</reference>
<gene>
    <name evidence="1" type="ORF">EV197_0022</name>
</gene>
<comment type="caution">
    <text evidence="1">The sequence shown here is derived from an EMBL/GenBank/DDBJ whole genome shotgun (WGS) entry which is preliminary data.</text>
</comment>
<accession>A0A4Q7PIT9</accession>
<dbReference type="AlphaFoldDB" id="A0A4Q7PIT9"/>
<keyword evidence="2" id="KW-1185">Reference proteome</keyword>
<protein>
    <submittedName>
        <fullName evidence="1">Uncharacterized protein</fullName>
    </submittedName>
</protein>